<evidence type="ECO:0000256" key="3">
    <source>
        <dbReference type="ARBA" id="ARBA00012739"/>
    </source>
</evidence>
<dbReference type="InterPro" id="IPR020556">
    <property type="entry name" value="Amidase_CS"/>
</dbReference>
<feature type="active site" description="Acyl-ester intermediate" evidence="10">
    <location>
        <position position="176"/>
    </location>
</feature>
<dbReference type="GeneID" id="66741968"/>
<dbReference type="AlphaFoldDB" id="A0A9Q6LUQ2"/>
<keyword evidence="7 10" id="KW-0067">ATP-binding</keyword>
<dbReference type="Gene3D" id="3.90.1300.10">
    <property type="entry name" value="Amidase signature (AS) domain"/>
    <property type="match status" value="1"/>
</dbReference>
<keyword evidence="12" id="KW-1185">Reference proteome</keyword>
<gene>
    <name evidence="10 11" type="primary">gatA</name>
    <name evidence="11" type="ORF">Psal009_00873</name>
</gene>
<dbReference type="InterPro" id="IPR004412">
    <property type="entry name" value="GatA"/>
</dbReference>
<dbReference type="InterPro" id="IPR000120">
    <property type="entry name" value="Amidase"/>
</dbReference>
<feature type="active site" description="Charge relay system" evidence="10">
    <location>
        <position position="152"/>
    </location>
</feature>
<dbReference type="SUPFAM" id="SSF75304">
    <property type="entry name" value="Amidase signature (AS) enzymes"/>
    <property type="match status" value="1"/>
</dbReference>
<dbReference type="EMBL" id="CP038908">
    <property type="protein sequence ID" value="QGO04993.1"/>
    <property type="molecule type" value="Genomic_DNA"/>
</dbReference>
<comment type="subunit">
    <text evidence="2 10">Heterotrimer of A, B and C subunits.</text>
</comment>
<dbReference type="GO" id="GO:0006412">
    <property type="term" value="P:translation"/>
    <property type="evidence" value="ECO:0007669"/>
    <property type="project" value="UniProtKB-UniRule"/>
</dbReference>
<keyword evidence="6 10" id="KW-0547">Nucleotide-binding</keyword>
<evidence type="ECO:0000313" key="12">
    <source>
        <dbReference type="Proteomes" id="UP000422232"/>
    </source>
</evidence>
<dbReference type="InterPro" id="IPR023631">
    <property type="entry name" value="Amidase_dom"/>
</dbReference>
<dbReference type="Proteomes" id="UP000422232">
    <property type="component" value="Chromosome"/>
</dbReference>
<evidence type="ECO:0000256" key="7">
    <source>
        <dbReference type="ARBA" id="ARBA00022840"/>
    </source>
</evidence>
<dbReference type="RefSeq" id="WP_016210532.1">
    <property type="nucleotide sequence ID" value="NZ_CP012413.1"/>
</dbReference>
<dbReference type="HAMAP" id="MF_00120">
    <property type="entry name" value="GatA"/>
    <property type="match status" value="1"/>
</dbReference>
<comment type="catalytic activity">
    <reaction evidence="9 10">
        <text>L-glutamyl-tRNA(Gln) + L-glutamine + ATP + H2O = L-glutaminyl-tRNA(Gln) + L-glutamate + ADP + phosphate + H(+)</text>
        <dbReference type="Rhea" id="RHEA:17521"/>
        <dbReference type="Rhea" id="RHEA-COMP:9681"/>
        <dbReference type="Rhea" id="RHEA-COMP:9684"/>
        <dbReference type="ChEBI" id="CHEBI:15377"/>
        <dbReference type="ChEBI" id="CHEBI:15378"/>
        <dbReference type="ChEBI" id="CHEBI:29985"/>
        <dbReference type="ChEBI" id="CHEBI:30616"/>
        <dbReference type="ChEBI" id="CHEBI:43474"/>
        <dbReference type="ChEBI" id="CHEBI:58359"/>
        <dbReference type="ChEBI" id="CHEBI:78520"/>
        <dbReference type="ChEBI" id="CHEBI:78521"/>
        <dbReference type="ChEBI" id="CHEBI:456216"/>
        <dbReference type="EC" id="6.3.5.7"/>
    </reaction>
</comment>
<evidence type="ECO:0000256" key="1">
    <source>
        <dbReference type="ARBA" id="ARBA00008069"/>
    </source>
</evidence>
<evidence type="ECO:0000256" key="8">
    <source>
        <dbReference type="ARBA" id="ARBA00022917"/>
    </source>
</evidence>
<comment type="similarity">
    <text evidence="1 10">Belongs to the amidase family. GatA subfamily.</text>
</comment>
<dbReference type="GO" id="GO:0050567">
    <property type="term" value="F:glutaminyl-tRNA synthase (glutamine-hydrolyzing) activity"/>
    <property type="evidence" value="ECO:0007669"/>
    <property type="project" value="UniProtKB-UniRule"/>
</dbReference>
<keyword evidence="8 10" id="KW-0648">Protein biosynthesis</keyword>
<evidence type="ECO:0000256" key="6">
    <source>
        <dbReference type="ARBA" id="ARBA00022741"/>
    </source>
</evidence>
<dbReference type="NCBIfam" id="TIGR00132">
    <property type="entry name" value="gatA"/>
    <property type="match status" value="1"/>
</dbReference>
<evidence type="ECO:0000256" key="5">
    <source>
        <dbReference type="ARBA" id="ARBA00022598"/>
    </source>
</evidence>
<dbReference type="EC" id="6.3.5.7" evidence="3 10"/>
<organism evidence="11 12">
    <name type="scientific">Piscirickettsia salmonis</name>
    <dbReference type="NCBI Taxonomy" id="1238"/>
    <lineage>
        <taxon>Bacteria</taxon>
        <taxon>Pseudomonadati</taxon>
        <taxon>Pseudomonadota</taxon>
        <taxon>Gammaproteobacteria</taxon>
        <taxon>Thiotrichales</taxon>
        <taxon>Piscirickettsiaceae</taxon>
        <taxon>Piscirickettsia</taxon>
    </lineage>
</organism>
<dbReference type="GO" id="GO:0005524">
    <property type="term" value="F:ATP binding"/>
    <property type="evidence" value="ECO:0007669"/>
    <property type="project" value="UniProtKB-KW"/>
</dbReference>
<dbReference type="PANTHER" id="PTHR11895:SF151">
    <property type="entry name" value="GLUTAMYL-TRNA(GLN) AMIDOTRANSFERASE SUBUNIT A"/>
    <property type="match status" value="1"/>
</dbReference>
<keyword evidence="5 10" id="KW-0436">Ligase</keyword>
<reference evidence="11 12" key="1">
    <citation type="submission" date="2019-04" db="EMBL/GenBank/DDBJ databases">
        <title>Complete genome sequencing of Piscirickettsia salmonis strain Psal-009.</title>
        <authorList>
            <person name="Schober I."/>
            <person name="Bunk B."/>
            <person name="Sproer C."/>
            <person name="Carril G.P."/>
            <person name="Riedel T."/>
            <person name="Flores-Herrera P.A."/>
            <person name="Nourdin-Galindo G."/>
            <person name="Marshall S.H."/>
            <person name="Overmann J."/>
        </authorList>
    </citation>
    <scope>NUCLEOTIDE SEQUENCE [LARGE SCALE GENOMIC DNA]</scope>
    <source>
        <strain evidence="11 12">Psal-009</strain>
    </source>
</reference>
<comment type="function">
    <text evidence="10">Allows the formation of correctly charged Gln-tRNA(Gln) through the transamidation of misacylated Glu-tRNA(Gln) in organisms which lack glutaminyl-tRNA synthetase. The reaction takes place in the presence of glutamine and ATP through an activated gamma-phospho-Glu-tRNA(Gln).</text>
</comment>
<evidence type="ECO:0000313" key="11">
    <source>
        <dbReference type="EMBL" id="QGO04993.1"/>
    </source>
</evidence>
<dbReference type="PROSITE" id="PS00571">
    <property type="entry name" value="AMIDASES"/>
    <property type="match status" value="1"/>
</dbReference>
<evidence type="ECO:0000256" key="9">
    <source>
        <dbReference type="ARBA" id="ARBA00047407"/>
    </source>
</evidence>
<dbReference type="Pfam" id="PF01425">
    <property type="entry name" value="Amidase"/>
    <property type="match status" value="1"/>
</dbReference>
<accession>A0A9Q6LUQ2</accession>
<dbReference type="PANTHER" id="PTHR11895">
    <property type="entry name" value="TRANSAMIDASE"/>
    <property type="match status" value="1"/>
</dbReference>
<evidence type="ECO:0000256" key="4">
    <source>
        <dbReference type="ARBA" id="ARBA00014428"/>
    </source>
</evidence>
<protein>
    <recommendedName>
        <fullName evidence="4 10">Glutamyl-tRNA(Gln) amidotransferase subunit A</fullName>
        <shortName evidence="10">Glu-ADT subunit A</shortName>
        <ecNumber evidence="3 10">6.3.5.7</ecNumber>
    </recommendedName>
</protein>
<evidence type="ECO:0000256" key="2">
    <source>
        <dbReference type="ARBA" id="ARBA00011123"/>
    </source>
</evidence>
<proteinExistence type="inferred from homology"/>
<dbReference type="GO" id="GO:0030956">
    <property type="term" value="C:glutamyl-tRNA(Gln) amidotransferase complex"/>
    <property type="evidence" value="ECO:0007669"/>
    <property type="project" value="InterPro"/>
</dbReference>
<dbReference type="InterPro" id="IPR036928">
    <property type="entry name" value="AS_sf"/>
</dbReference>
<feature type="active site" description="Charge relay system" evidence="10">
    <location>
        <position position="77"/>
    </location>
</feature>
<evidence type="ECO:0000256" key="10">
    <source>
        <dbReference type="HAMAP-Rule" id="MF_00120"/>
    </source>
</evidence>
<name>A0A9Q6LUQ2_PISSA</name>
<sequence length="483" mass="52219">MSGHTLAEHIQALKSKTISSLELTQSYIDQIKATDQTLNNFITLTEDHALQAAKQADEKLAKSSDLSPLTGVPIAYKDIFCTDGIKTSCGSKMLDNFIAPYDATVVTQLKNAGTVMLGKTNMDEFAMGSSNETSFYGTSKNPWDINKVPGGSSGGSASAVAARQTPAALGTDTGGSIRQPASLCGITGLKPTYGRISRFGMVAYASSLDQAGPMTHTAEDAAIMLNAMAGFDPKDSTSVDHPVEDYTKNLNQSLEGIRIGLPKEYFSDGLDSQVEKQIQLAIAEYEKLGAKICEVSLPTTQFAVPAYYVIAPAECSSNLARMDGVRFGHRAEHPADLIDLYKRSRAEGFSDEVKRRIMVGTYALSAGYYDAYYNKAQQVRQLISDDFKRVFNEVDIIAGPTAPTTAFDFGSKKDPVTMYLSDIYTIAVNLAGLPGLSHPAGFVNQLPVGLQLIGNHFDESRLLNLAHRYQQVTDHHTAMPTAF</sequence>